<sequence length="349" mass="39024">MKSISTLTEFIESGGLSVDIADMGRRIGAIPRETFIQFEQTETAYPFPLQQKAWFALTLADPKQRQIDPMIWFIHFPLDEQGKLALAARDEMMQFLMESLGGKPDTDGMQGALENNPYAFQPKQERLAVFHARLTTALNQPASRFYGHARAYYEGELGWEQWSFIGYQGIADLAARLNQDGNTRRIAKSIPSLPPSPLEALCHCLESEIIPDSIAKALAQRAVSALRQEAPNPQILTAVVRGLSQARSRGIRNGLFQQLLDHPLSQRSDILAAIAGRAWEVLEDAPLRQRFLERLAENEAGQDFFNGVLSDLLYLPATRVAMQRSLRDPNRSSHLSHTIGNFFAHVRGG</sequence>
<dbReference type="Proteomes" id="UP000770889">
    <property type="component" value="Unassembled WGS sequence"/>
</dbReference>
<evidence type="ECO:0000313" key="2">
    <source>
        <dbReference type="Proteomes" id="UP000770889"/>
    </source>
</evidence>
<name>A0A944MBX1_9GAMM</name>
<organism evidence="1 2">
    <name type="scientific">Candidatus Thiodiazotropha taylori</name>
    <dbReference type="NCBI Taxonomy" id="2792791"/>
    <lineage>
        <taxon>Bacteria</taxon>
        <taxon>Pseudomonadati</taxon>
        <taxon>Pseudomonadota</taxon>
        <taxon>Gammaproteobacteria</taxon>
        <taxon>Chromatiales</taxon>
        <taxon>Sedimenticolaceae</taxon>
        <taxon>Candidatus Thiodiazotropha</taxon>
    </lineage>
</organism>
<dbReference type="InterPro" id="IPR021936">
    <property type="entry name" value="DUF3549"/>
</dbReference>
<evidence type="ECO:0000313" key="1">
    <source>
        <dbReference type="EMBL" id="MBT2988215.1"/>
    </source>
</evidence>
<comment type="caution">
    <text evidence="1">The sequence shown here is derived from an EMBL/GenBank/DDBJ whole genome shotgun (WGS) entry which is preliminary data.</text>
</comment>
<dbReference type="Pfam" id="PF12069">
    <property type="entry name" value="DUF3549"/>
    <property type="match status" value="1"/>
</dbReference>
<proteinExistence type="predicted"/>
<accession>A0A944MBX1</accession>
<gene>
    <name evidence="1" type="ORF">KME65_04565</name>
</gene>
<reference evidence="1 2" key="1">
    <citation type="submission" date="2021-05" db="EMBL/GenBank/DDBJ databases">
        <title>Genetic and Functional Diversity in Clade A Lucinid endosymbionts from the Bahamas.</title>
        <authorList>
            <person name="Giani N.M."/>
            <person name="Engel A.S."/>
            <person name="Campbell B.J."/>
        </authorList>
    </citation>
    <scope>NUCLEOTIDE SEQUENCE [LARGE SCALE GENOMIC DNA]</scope>
    <source>
        <strain evidence="1">LUC16012Gg_MoonRockCtena</strain>
    </source>
</reference>
<dbReference type="AlphaFoldDB" id="A0A944MBX1"/>
<protein>
    <submittedName>
        <fullName evidence="1">DUF3549 family protein</fullName>
    </submittedName>
</protein>
<dbReference type="EMBL" id="JAHHGM010000003">
    <property type="protein sequence ID" value="MBT2988215.1"/>
    <property type="molecule type" value="Genomic_DNA"/>
</dbReference>